<evidence type="ECO:0000313" key="3">
    <source>
        <dbReference type="Proteomes" id="UP001629462"/>
    </source>
</evidence>
<dbReference type="EMBL" id="JAQQDB010000003">
    <property type="protein sequence ID" value="MFM0516800.1"/>
    <property type="molecule type" value="Genomic_DNA"/>
</dbReference>
<evidence type="ECO:0000313" key="2">
    <source>
        <dbReference type="EMBL" id="MFM0516800.1"/>
    </source>
</evidence>
<gene>
    <name evidence="2" type="ORF">PQR08_05135</name>
</gene>
<keyword evidence="3" id="KW-1185">Reference proteome</keyword>
<reference evidence="2 3" key="1">
    <citation type="journal article" date="2024" name="Chem. Sci.">
        <title>Discovery of megapolipeptins by genome mining of a Burkholderiales bacteria collection.</title>
        <authorList>
            <person name="Paulo B.S."/>
            <person name="Recchia M.J.J."/>
            <person name="Lee S."/>
            <person name="Fergusson C.H."/>
            <person name="Romanowski S.B."/>
            <person name="Hernandez A."/>
            <person name="Krull N."/>
            <person name="Liu D.Y."/>
            <person name="Cavanagh H."/>
            <person name="Bos A."/>
            <person name="Gray C.A."/>
            <person name="Murphy B.T."/>
            <person name="Linington R.G."/>
            <person name="Eustaquio A.S."/>
        </authorList>
    </citation>
    <scope>NUCLEOTIDE SEQUENCE [LARGE SCALE GENOMIC DNA]</scope>
    <source>
        <strain evidence="2 3">RL17-374-BIF-D</strain>
    </source>
</reference>
<dbReference type="Proteomes" id="UP001629462">
    <property type="component" value="Unassembled WGS sequence"/>
</dbReference>
<organism evidence="2 3">
    <name type="scientific">Caballeronia jiangsuensis</name>
    <dbReference type="NCBI Taxonomy" id="1458357"/>
    <lineage>
        <taxon>Bacteria</taxon>
        <taxon>Pseudomonadati</taxon>
        <taxon>Pseudomonadota</taxon>
        <taxon>Betaproteobacteria</taxon>
        <taxon>Burkholderiales</taxon>
        <taxon>Burkholderiaceae</taxon>
        <taxon>Caballeronia</taxon>
    </lineage>
</organism>
<sequence>MPISRRHDFMVVCAARHALTCINLLRRTLPAITIARSGVFPCPISGAYIGSIRCSSRIGMVSRARRMLPGSSSPLPARMARIRPTEHWGGTMNQNFSDPFSQFAAMFQQYQLPGFDVTAIMESRRKDVEALAATNRVAFGGMEALRDKQVEILRRTLSDLENIAKQFASTSTQPPFNANEVVQRALHNALADMQDIARTTQQTQAEAYALVSKRMEDALKELKASIEKPKS</sequence>
<dbReference type="InterPro" id="IPR018968">
    <property type="entry name" value="Phasin"/>
</dbReference>
<feature type="domain" description="Phasin" evidence="1">
    <location>
        <begin position="120"/>
        <end position="215"/>
    </location>
</feature>
<proteinExistence type="predicted"/>
<dbReference type="Pfam" id="PF09361">
    <property type="entry name" value="Phasin_2"/>
    <property type="match status" value="1"/>
</dbReference>
<accession>A0ABW9CFH1</accession>
<dbReference type="NCBIfam" id="TIGR01841">
    <property type="entry name" value="phasin"/>
    <property type="match status" value="1"/>
</dbReference>
<name>A0ABW9CFH1_9BURK</name>
<protein>
    <submittedName>
        <fullName evidence="2">Phasin family protein</fullName>
    </submittedName>
</protein>
<comment type="caution">
    <text evidence="2">The sequence shown here is derived from an EMBL/GenBank/DDBJ whole genome shotgun (WGS) entry which is preliminary data.</text>
</comment>
<dbReference type="RefSeq" id="WP_408161078.1">
    <property type="nucleotide sequence ID" value="NZ_JAQQDB010000003.1"/>
</dbReference>
<dbReference type="InterPro" id="IPR010127">
    <property type="entry name" value="Phasin_subfam-1"/>
</dbReference>
<evidence type="ECO:0000259" key="1">
    <source>
        <dbReference type="Pfam" id="PF09361"/>
    </source>
</evidence>